<keyword evidence="5" id="KW-1185">Reference proteome</keyword>
<feature type="transmembrane region" description="Helical" evidence="1">
    <location>
        <begin position="94"/>
        <end position="115"/>
    </location>
</feature>
<dbReference type="OrthoDB" id="1523489at2"/>
<dbReference type="Gene3D" id="3.55.50.30">
    <property type="match status" value="1"/>
</dbReference>
<dbReference type="Proteomes" id="UP000271925">
    <property type="component" value="Unassembled WGS sequence"/>
</dbReference>
<keyword evidence="1" id="KW-0472">Membrane</keyword>
<dbReference type="PIRSF" id="PIRSF018266">
    <property type="entry name" value="FecR"/>
    <property type="match status" value="1"/>
</dbReference>
<evidence type="ECO:0000313" key="5">
    <source>
        <dbReference type="Proteomes" id="UP000271925"/>
    </source>
</evidence>
<gene>
    <name evidence="4" type="ORF">EHT25_22445</name>
</gene>
<dbReference type="Gene3D" id="2.60.120.1440">
    <property type="match status" value="1"/>
</dbReference>
<dbReference type="AlphaFoldDB" id="A0A3P1BIT8"/>
<organism evidence="4 5">
    <name type="scientific">Larkinella rosea</name>
    <dbReference type="NCBI Taxonomy" id="2025312"/>
    <lineage>
        <taxon>Bacteria</taxon>
        <taxon>Pseudomonadati</taxon>
        <taxon>Bacteroidota</taxon>
        <taxon>Cytophagia</taxon>
        <taxon>Cytophagales</taxon>
        <taxon>Spirosomataceae</taxon>
        <taxon>Larkinella</taxon>
    </lineage>
</organism>
<proteinExistence type="predicted"/>
<feature type="domain" description="FecR protein" evidence="2">
    <location>
        <begin position="126"/>
        <end position="220"/>
    </location>
</feature>
<dbReference type="InterPro" id="IPR012373">
    <property type="entry name" value="Ferrdict_sens_TM"/>
</dbReference>
<dbReference type="EMBL" id="RQJO01000010">
    <property type="protein sequence ID" value="RRB00948.1"/>
    <property type="molecule type" value="Genomic_DNA"/>
</dbReference>
<accession>A0A3P1BIT8</accession>
<dbReference type="Pfam" id="PF16344">
    <property type="entry name" value="FecR_C"/>
    <property type="match status" value="1"/>
</dbReference>
<protein>
    <submittedName>
        <fullName evidence="4">DUF4974 domain-containing protein</fullName>
    </submittedName>
</protein>
<dbReference type="InterPro" id="IPR032508">
    <property type="entry name" value="FecR_C"/>
</dbReference>
<keyword evidence="1" id="KW-0812">Transmembrane</keyword>
<feature type="domain" description="Protein FecR C-terminal" evidence="3">
    <location>
        <begin position="266"/>
        <end position="334"/>
    </location>
</feature>
<dbReference type="PANTHER" id="PTHR30273">
    <property type="entry name" value="PERIPLASMIC SIGNAL SENSOR AND SIGMA FACTOR ACTIVATOR FECR-RELATED"/>
    <property type="match status" value="1"/>
</dbReference>
<evidence type="ECO:0000259" key="3">
    <source>
        <dbReference type="Pfam" id="PF16344"/>
    </source>
</evidence>
<keyword evidence="1" id="KW-1133">Transmembrane helix</keyword>
<dbReference type="GO" id="GO:0016989">
    <property type="term" value="F:sigma factor antagonist activity"/>
    <property type="evidence" value="ECO:0007669"/>
    <property type="project" value="TreeGrafter"/>
</dbReference>
<comment type="caution">
    <text evidence="4">The sequence shown here is derived from an EMBL/GenBank/DDBJ whole genome shotgun (WGS) entry which is preliminary data.</text>
</comment>
<evidence type="ECO:0000256" key="1">
    <source>
        <dbReference type="SAM" id="Phobius"/>
    </source>
</evidence>
<evidence type="ECO:0000259" key="2">
    <source>
        <dbReference type="Pfam" id="PF04773"/>
    </source>
</evidence>
<evidence type="ECO:0000313" key="4">
    <source>
        <dbReference type="EMBL" id="RRB00948.1"/>
    </source>
</evidence>
<dbReference type="PANTHER" id="PTHR30273:SF2">
    <property type="entry name" value="PROTEIN FECR"/>
    <property type="match status" value="1"/>
</dbReference>
<dbReference type="InterPro" id="IPR006860">
    <property type="entry name" value="FecR"/>
</dbReference>
<dbReference type="Pfam" id="PF04773">
    <property type="entry name" value="FecR"/>
    <property type="match status" value="1"/>
</dbReference>
<reference evidence="4 5" key="1">
    <citation type="submission" date="2018-11" db="EMBL/GenBank/DDBJ databases">
        <authorList>
            <person name="Zhou Z."/>
            <person name="Wang G."/>
        </authorList>
    </citation>
    <scope>NUCLEOTIDE SEQUENCE [LARGE SCALE GENOMIC DNA]</scope>
    <source>
        <strain evidence="4 5">KCTC52004</strain>
    </source>
</reference>
<dbReference type="RefSeq" id="WP_124877411.1">
    <property type="nucleotide sequence ID" value="NZ_RQJO01000010.1"/>
</dbReference>
<sequence>MDTPLLQKYLRNECTPDEAREVLLYLATAHGQQQLQQLLDADLTEPTELPLNATEQLDAQRLFNRIQSGKKNHPDLEANEPRLDMPVRRIGQRWGWVAAAAIGVVLLAVGSLFFYQRFTTPEPISLHTDFGQTRRVVLPDQSVVTMNGNTTIRYVENWRTDTPREVWVEGEAFFEVVHTKNHQRFQVHLPGQMNVVVLGTRFNVYTRQTKTKVVLNEGHIQMRVSDNPNNHLDMKPGEMFFADSQTNAYYKKTVNAVAQSSWRTNKLIFEGTTLAEIAQLLKETYGLDVEIRDRELQQQKVTGTIPGKDVNTILKGLSGLFDLKITRKANHIVIE</sequence>
<name>A0A3P1BIT8_9BACT</name>